<feature type="compositionally biased region" description="Polar residues" evidence="1">
    <location>
        <begin position="496"/>
        <end position="505"/>
    </location>
</feature>
<dbReference type="OrthoDB" id="3944128at2759"/>
<dbReference type="EMBL" id="PXOG01000185">
    <property type="protein sequence ID" value="RGP69269.1"/>
    <property type="molecule type" value="Genomic_DNA"/>
</dbReference>
<comment type="caution">
    <text evidence="3">The sequence shown here is derived from an EMBL/GenBank/DDBJ whole genome shotgun (WGS) entry which is preliminary data.</text>
</comment>
<feature type="compositionally biased region" description="Polar residues" evidence="1">
    <location>
        <begin position="345"/>
        <end position="356"/>
    </location>
</feature>
<keyword evidence="4" id="KW-1185">Reference proteome</keyword>
<protein>
    <submittedName>
        <fullName evidence="3">Uncharacterized protein</fullName>
    </submittedName>
</protein>
<keyword evidence="2" id="KW-0732">Signal</keyword>
<sequence length="716" mass="74086">MLAPSRQWLGNTILLWSVVIPKINAFVIHATNSSTIVTRTQAPPMMTTAPGIADPFEINTCSYINSTNSRTLWDDPWCSVYVGTVDLIFWPTTGNHSYPSTFRDSIADYTFTSPSVYMIVETMYGNNPCGPLGPTFSRTIVDFDLTEVSTLVPYTDETATTRRATRQLQLSDLDTHCTRSFNRTELMTQTRPVKGDDTRCNPFLTVPKKFKEKGYPYWLHCGIKDNKFGIFDPPYAIPALDELIPARTTSVEKPESNNPTAVPSATAKPPINPGSIETAVASQHKTDPAPGGSSGDKPTVNPGVPQPTVVDTANGGRPSTHQAGGGGGDVASPIGPGASDRLTASKASLSDSNNAKPTPVGPINTKGGDSVDDKNTEAGSGSIPSKDNKPNPVDPVHTEAADNSADNNSEAGNGLNPSQGSLGGSHDIKPNPIAPINTEVGSDSSDNDVESGRNSDASGVSPHRPNSAAGAPVVPTGTEAIGGSGNNDAEDGNRPAASQVSQGTSGAADFQSHDPQNAQVTGASEDSNSSDQEDAGQDPDAVAATGADQAGIPGPVGTLQSAVDTPNSDGPAMIPGMQSDPATVFNGVVSTVTNQVVSLGTAGLEVVNKDTGETSTYAVPAAGETQSDGSFIPASVAVYNGHTIKQGGPAVTVTNAVVSSPYPASPTENRKTSVNTAGHDESSSTVSAVTDSPAYKVTHGAHCIVLVMLVCGWMYL</sequence>
<feature type="chain" id="PRO_5017363563" evidence="2">
    <location>
        <begin position="26"/>
        <end position="716"/>
    </location>
</feature>
<feature type="region of interest" description="Disordered" evidence="1">
    <location>
        <begin position="249"/>
        <end position="578"/>
    </location>
</feature>
<proteinExistence type="predicted"/>
<feature type="compositionally biased region" description="Polar residues" evidence="1">
    <location>
        <begin position="558"/>
        <end position="568"/>
    </location>
</feature>
<feature type="compositionally biased region" description="Low complexity" evidence="1">
    <location>
        <begin position="401"/>
        <end position="414"/>
    </location>
</feature>
<evidence type="ECO:0000313" key="3">
    <source>
        <dbReference type="EMBL" id="RGP69269.1"/>
    </source>
</evidence>
<feature type="signal peptide" evidence="2">
    <location>
        <begin position="1"/>
        <end position="25"/>
    </location>
</feature>
<gene>
    <name evidence="3" type="ORF">FLONG3_7905</name>
</gene>
<accession>A0A395SB06</accession>
<dbReference type="STRING" id="694270.A0A395SB06"/>
<dbReference type="AlphaFoldDB" id="A0A395SB06"/>
<feature type="compositionally biased region" description="Polar residues" evidence="1">
    <location>
        <begin position="513"/>
        <end position="530"/>
    </location>
</feature>
<evidence type="ECO:0000256" key="2">
    <source>
        <dbReference type="SAM" id="SignalP"/>
    </source>
</evidence>
<evidence type="ECO:0000313" key="4">
    <source>
        <dbReference type="Proteomes" id="UP000266234"/>
    </source>
</evidence>
<evidence type="ECO:0000256" key="1">
    <source>
        <dbReference type="SAM" id="MobiDB-lite"/>
    </source>
</evidence>
<dbReference type="Proteomes" id="UP000266234">
    <property type="component" value="Unassembled WGS sequence"/>
</dbReference>
<reference evidence="3 4" key="1">
    <citation type="journal article" date="2018" name="PLoS Pathog.">
        <title>Evolution of structural diversity of trichothecenes, a family of toxins produced by plant pathogenic and entomopathogenic fungi.</title>
        <authorList>
            <person name="Proctor R.H."/>
            <person name="McCormick S.P."/>
            <person name="Kim H.S."/>
            <person name="Cardoza R.E."/>
            <person name="Stanley A.M."/>
            <person name="Lindo L."/>
            <person name="Kelly A."/>
            <person name="Brown D.W."/>
            <person name="Lee T."/>
            <person name="Vaughan M.M."/>
            <person name="Alexander N.J."/>
            <person name="Busman M."/>
            <person name="Gutierrez S."/>
        </authorList>
    </citation>
    <scope>NUCLEOTIDE SEQUENCE [LARGE SCALE GENOMIC DNA]</scope>
    <source>
        <strain evidence="3 4">NRRL 20695</strain>
    </source>
</reference>
<name>A0A395SB06_9HYPO</name>
<feature type="region of interest" description="Disordered" evidence="1">
    <location>
        <begin position="661"/>
        <end position="686"/>
    </location>
</feature>
<organism evidence="3 4">
    <name type="scientific">Fusarium longipes</name>
    <dbReference type="NCBI Taxonomy" id="694270"/>
    <lineage>
        <taxon>Eukaryota</taxon>
        <taxon>Fungi</taxon>
        <taxon>Dikarya</taxon>
        <taxon>Ascomycota</taxon>
        <taxon>Pezizomycotina</taxon>
        <taxon>Sordariomycetes</taxon>
        <taxon>Hypocreomycetidae</taxon>
        <taxon>Hypocreales</taxon>
        <taxon>Nectriaceae</taxon>
        <taxon>Fusarium</taxon>
    </lineage>
</organism>